<dbReference type="CDD" id="cd12110">
    <property type="entry name" value="PHP_HisPPase_Hisj_like"/>
    <property type="match status" value="1"/>
</dbReference>
<feature type="domain" description="PHP" evidence="9">
    <location>
        <begin position="6"/>
        <end position="209"/>
    </location>
</feature>
<evidence type="ECO:0000256" key="3">
    <source>
        <dbReference type="ARBA" id="ARBA00013085"/>
    </source>
</evidence>
<keyword evidence="11" id="KW-1185">Reference proteome</keyword>
<dbReference type="Proteomes" id="UP000199652">
    <property type="component" value="Unassembled WGS sequence"/>
</dbReference>
<dbReference type="GO" id="GO:0004401">
    <property type="term" value="F:histidinol-phosphatase activity"/>
    <property type="evidence" value="ECO:0007669"/>
    <property type="project" value="UniProtKB-UniRule"/>
</dbReference>
<name>A0A1H3BVF2_EUBBA</name>
<evidence type="ECO:0000256" key="7">
    <source>
        <dbReference type="ARBA" id="ARBA00049158"/>
    </source>
</evidence>
<evidence type="ECO:0000256" key="5">
    <source>
        <dbReference type="ARBA" id="ARBA00022801"/>
    </source>
</evidence>
<comment type="similarity">
    <text evidence="2 8">Belongs to the PHP hydrolase family. HisK subfamily.</text>
</comment>
<dbReference type="PANTHER" id="PTHR21039:SF0">
    <property type="entry name" value="HISTIDINOL-PHOSPHATASE"/>
    <property type="match status" value="1"/>
</dbReference>
<accession>A0A1H3BVF2</accession>
<dbReference type="EMBL" id="FNOU01000002">
    <property type="protein sequence ID" value="SDX45796.1"/>
    <property type="molecule type" value="Genomic_DNA"/>
</dbReference>
<dbReference type="AlphaFoldDB" id="A0A1H3BVF2"/>
<comment type="pathway">
    <text evidence="1 8">Amino-acid biosynthesis; L-histidine biosynthesis; L-histidine from 5-phospho-alpha-D-ribose 1-diphosphate: step 8/9.</text>
</comment>
<protein>
    <recommendedName>
        <fullName evidence="3 8">Histidinol-phosphatase</fullName>
        <shortName evidence="8">HolPase</shortName>
        <ecNumber evidence="3 8">3.1.3.15</ecNumber>
    </recommendedName>
</protein>
<dbReference type="UniPathway" id="UPA00031">
    <property type="reaction ID" value="UER00013"/>
</dbReference>
<proteinExistence type="inferred from homology"/>
<evidence type="ECO:0000256" key="1">
    <source>
        <dbReference type="ARBA" id="ARBA00004970"/>
    </source>
</evidence>
<dbReference type="GO" id="GO:0005737">
    <property type="term" value="C:cytoplasm"/>
    <property type="evidence" value="ECO:0007669"/>
    <property type="project" value="TreeGrafter"/>
</dbReference>
<dbReference type="InterPro" id="IPR004013">
    <property type="entry name" value="PHP_dom"/>
</dbReference>
<evidence type="ECO:0000256" key="6">
    <source>
        <dbReference type="ARBA" id="ARBA00023102"/>
    </source>
</evidence>
<evidence type="ECO:0000313" key="11">
    <source>
        <dbReference type="Proteomes" id="UP000199652"/>
    </source>
</evidence>
<dbReference type="InterPro" id="IPR010140">
    <property type="entry name" value="Histidinol_P_phosphatase_HisJ"/>
</dbReference>
<dbReference type="RefSeq" id="WP_090243026.1">
    <property type="nucleotide sequence ID" value="NZ_FNOU01000002.1"/>
</dbReference>
<keyword evidence="4 8" id="KW-0028">Amino-acid biosynthesis</keyword>
<organism evidence="10 11">
    <name type="scientific">Eubacterium barkeri</name>
    <name type="common">Clostridium barkeri</name>
    <dbReference type="NCBI Taxonomy" id="1528"/>
    <lineage>
        <taxon>Bacteria</taxon>
        <taxon>Bacillati</taxon>
        <taxon>Bacillota</taxon>
        <taxon>Clostridia</taxon>
        <taxon>Eubacteriales</taxon>
        <taxon>Eubacteriaceae</taxon>
        <taxon>Eubacterium</taxon>
    </lineage>
</organism>
<keyword evidence="6 8" id="KW-0368">Histidine biosynthesis</keyword>
<evidence type="ECO:0000256" key="2">
    <source>
        <dbReference type="ARBA" id="ARBA00009152"/>
    </source>
</evidence>
<evidence type="ECO:0000313" key="10">
    <source>
        <dbReference type="EMBL" id="SDX45796.1"/>
    </source>
</evidence>
<dbReference type="GO" id="GO:0000105">
    <property type="term" value="P:L-histidine biosynthetic process"/>
    <property type="evidence" value="ECO:0007669"/>
    <property type="project" value="UniProtKB-UniRule"/>
</dbReference>
<dbReference type="Gene3D" id="3.20.20.140">
    <property type="entry name" value="Metal-dependent hydrolases"/>
    <property type="match status" value="1"/>
</dbReference>
<evidence type="ECO:0000259" key="9">
    <source>
        <dbReference type="Pfam" id="PF02811"/>
    </source>
</evidence>
<dbReference type="SUPFAM" id="SSF89550">
    <property type="entry name" value="PHP domain-like"/>
    <property type="match status" value="1"/>
</dbReference>
<dbReference type="InterPro" id="IPR016195">
    <property type="entry name" value="Pol/histidinol_Pase-like"/>
</dbReference>
<evidence type="ECO:0000256" key="8">
    <source>
        <dbReference type="RuleBase" id="RU366003"/>
    </source>
</evidence>
<comment type="catalytic activity">
    <reaction evidence="7 8">
        <text>L-histidinol phosphate + H2O = L-histidinol + phosphate</text>
        <dbReference type="Rhea" id="RHEA:14465"/>
        <dbReference type="ChEBI" id="CHEBI:15377"/>
        <dbReference type="ChEBI" id="CHEBI:43474"/>
        <dbReference type="ChEBI" id="CHEBI:57699"/>
        <dbReference type="ChEBI" id="CHEBI:57980"/>
        <dbReference type="EC" id="3.1.3.15"/>
    </reaction>
</comment>
<dbReference type="Pfam" id="PF02811">
    <property type="entry name" value="PHP"/>
    <property type="match status" value="1"/>
</dbReference>
<dbReference type="OrthoDB" id="9775255at2"/>
<gene>
    <name evidence="10" type="ORF">SAMN04488579_102221</name>
</gene>
<evidence type="ECO:0000256" key="4">
    <source>
        <dbReference type="ARBA" id="ARBA00022605"/>
    </source>
</evidence>
<dbReference type="STRING" id="1528.SAMN04488579_102221"/>
<dbReference type="EC" id="3.1.3.15" evidence="3 8"/>
<keyword evidence="5 8" id="KW-0378">Hydrolase</keyword>
<reference evidence="11" key="1">
    <citation type="submission" date="2016-10" db="EMBL/GenBank/DDBJ databases">
        <authorList>
            <person name="Varghese N."/>
            <person name="Submissions S."/>
        </authorList>
    </citation>
    <scope>NUCLEOTIDE SEQUENCE [LARGE SCALE GENOMIC DNA]</scope>
    <source>
        <strain evidence="11">VPI 5359</strain>
    </source>
</reference>
<dbReference type="PANTHER" id="PTHR21039">
    <property type="entry name" value="HISTIDINOL PHOSPHATASE-RELATED"/>
    <property type="match status" value="1"/>
</dbReference>
<dbReference type="NCBIfam" id="TIGR01856">
    <property type="entry name" value="hisJ_fam"/>
    <property type="match status" value="1"/>
</dbReference>
<sequence>MIQSNYHIHSTYCDGEASILEMAQAAQKEGLKSIGFTSHLPLKYPNDWTMSPEAIPNYFLEIKNTQDAYEGIMAIFTGMEIDYYLDSKGFSNLAKEMMPKLDFFIGSIHTMGCLSDGTGADIDYTLEIFTKGLQELYGGDIQKLVKEYYGGIADMAIQYKPDIIGHFDLIKKNNAHGRFFNESDSWYQGTWMDTLKVIQKTDCMIEVNTGGMMRYGKEMLYPTIPMLIEILKMGIPITINADSHQVGGICYAYPETEALLKEIGFHEYRIFDGFQWNGKILS</sequence>